<organism evidence="1 2">
    <name type="scientific">Parabacteroides johnsonii DSM 18315</name>
    <dbReference type="NCBI Taxonomy" id="537006"/>
    <lineage>
        <taxon>Bacteria</taxon>
        <taxon>Pseudomonadati</taxon>
        <taxon>Bacteroidota</taxon>
        <taxon>Bacteroidia</taxon>
        <taxon>Bacteroidales</taxon>
        <taxon>Tannerellaceae</taxon>
        <taxon>Parabacteroides</taxon>
    </lineage>
</organism>
<dbReference type="AlphaFoldDB" id="B7B9E5"/>
<proteinExistence type="predicted"/>
<comment type="caution">
    <text evidence="1">The sequence shown here is derived from an EMBL/GenBank/DDBJ whole genome shotgun (WGS) entry which is preliminary data.</text>
</comment>
<evidence type="ECO:0000313" key="1">
    <source>
        <dbReference type="EMBL" id="EEC96952.1"/>
    </source>
</evidence>
<sequence length="58" mass="6563">MAGRGMLTLQRTVRLFFCLVFSKIMKITKKGFLKPASGEESIMLRKVMVYIGICFCGI</sequence>
<reference evidence="1 2" key="1">
    <citation type="submission" date="2008-10" db="EMBL/GenBank/DDBJ databases">
        <title>Draft genome sequence of Parabacteroides johnsonii (DSM 18315).</title>
        <authorList>
            <person name="Sudarsanam P."/>
            <person name="Ley R."/>
            <person name="Guruge J."/>
            <person name="Turnbaugh P.J."/>
            <person name="Mahowald M."/>
            <person name="Liep D."/>
            <person name="Gordon J."/>
        </authorList>
    </citation>
    <scope>NUCLEOTIDE SEQUENCE [LARGE SCALE GENOMIC DNA]</scope>
    <source>
        <strain evidence="1 2">DSM 18315</strain>
    </source>
</reference>
<evidence type="ECO:0000313" key="2">
    <source>
        <dbReference type="Proteomes" id="UP000005510"/>
    </source>
</evidence>
<reference evidence="1 2" key="2">
    <citation type="submission" date="2008-10" db="EMBL/GenBank/DDBJ databases">
        <authorList>
            <person name="Fulton L."/>
            <person name="Clifton S."/>
            <person name="Fulton B."/>
            <person name="Xu J."/>
            <person name="Minx P."/>
            <person name="Pepin K.H."/>
            <person name="Johnson M."/>
            <person name="Bhonagiri V."/>
            <person name="Nash W.E."/>
            <person name="Mardis E.R."/>
            <person name="Wilson R.K."/>
        </authorList>
    </citation>
    <scope>NUCLEOTIDE SEQUENCE [LARGE SCALE GENOMIC DNA]</scope>
    <source>
        <strain evidence="1 2">DSM 18315</strain>
    </source>
</reference>
<gene>
    <name evidence="1" type="ORF">PRABACTJOHN_01648</name>
</gene>
<protein>
    <submittedName>
        <fullName evidence="1">Uncharacterized protein</fullName>
    </submittedName>
</protein>
<dbReference type="Proteomes" id="UP000005510">
    <property type="component" value="Unassembled WGS sequence"/>
</dbReference>
<dbReference type="HOGENOM" id="CLU_2975191_0_0_10"/>
<name>B7B9E5_9BACT</name>
<accession>B7B9E5</accession>
<dbReference type="EMBL" id="ABYH01000171">
    <property type="protein sequence ID" value="EEC96952.1"/>
    <property type="molecule type" value="Genomic_DNA"/>
</dbReference>